<keyword evidence="6" id="KW-0472">Membrane</keyword>
<dbReference type="EMBL" id="QAYC01000006">
    <property type="protein sequence ID" value="PTW49955.1"/>
    <property type="molecule type" value="Genomic_DNA"/>
</dbReference>
<dbReference type="PANTHER" id="PTHR30529:SF1">
    <property type="entry name" value="CYTOCHROME B561 HOMOLOG 2"/>
    <property type="match status" value="1"/>
</dbReference>
<evidence type="ECO:0000256" key="2">
    <source>
        <dbReference type="ARBA" id="ARBA00022617"/>
    </source>
</evidence>
<dbReference type="SUPFAM" id="SSF81342">
    <property type="entry name" value="Transmembrane di-heme cytochromes"/>
    <property type="match status" value="1"/>
</dbReference>
<dbReference type="GO" id="GO:0020037">
    <property type="term" value="F:heme binding"/>
    <property type="evidence" value="ECO:0007669"/>
    <property type="project" value="TreeGrafter"/>
</dbReference>
<evidence type="ECO:0000256" key="1">
    <source>
        <dbReference type="ARBA" id="ARBA00022448"/>
    </source>
</evidence>
<evidence type="ECO:0000256" key="5">
    <source>
        <dbReference type="ARBA" id="ARBA00023004"/>
    </source>
</evidence>
<comment type="caution">
    <text evidence="7">The sequence shown here is derived from an EMBL/GenBank/DDBJ whole genome shotgun (WGS) entry which is preliminary data.</text>
</comment>
<keyword evidence="8" id="KW-1185">Reference proteome</keyword>
<evidence type="ECO:0000256" key="4">
    <source>
        <dbReference type="ARBA" id="ARBA00022982"/>
    </source>
</evidence>
<keyword evidence="6" id="KW-0812">Transmembrane</keyword>
<proteinExistence type="predicted"/>
<accession>A0A8E3AQQ0</accession>
<gene>
    <name evidence="7" type="ORF">C8N38_106217</name>
</gene>
<evidence type="ECO:0000256" key="3">
    <source>
        <dbReference type="ARBA" id="ARBA00022723"/>
    </source>
</evidence>
<keyword evidence="4" id="KW-0249">Electron transport</keyword>
<evidence type="ECO:0000256" key="6">
    <source>
        <dbReference type="SAM" id="Phobius"/>
    </source>
</evidence>
<dbReference type="GO" id="GO:0022904">
    <property type="term" value="P:respiratory electron transport chain"/>
    <property type="evidence" value="ECO:0007669"/>
    <property type="project" value="InterPro"/>
</dbReference>
<keyword evidence="5" id="KW-0408">Iron</keyword>
<reference evidence="7 8" key="1">
    <citation type="submission" date="2018-04" db="EMBL/GenBank/DDBJ databases">
        <title>Genomic Encyclopedia of Archaeal and Bacterial Type Strains, Phase II (KMG-II): from individual species to whole genera.</title>
        <authorList>
            <person name="Goeker M."/>
        </authorList>
    </citation>
    <scope>NUCLEOTIDE SEQUENCE [LARGE SCALE GENOMIC DNA]</scope>
    <source>
        <strain evidence="7 8">DSM 19783</strain>
    </source>
</reference>
<dbReference type="RefSeq" id="WP_108027038.1">
    <property type="nucleotide sequence ID" value="NZ_QAYC01000006.1"/>
</dbReference>
<feature type="transmembrane region" description="Helical" evidence="6">
    <location>
        <begin position="24"/>
        <end position="44"/>
    </location>
</feature>
<dbReference type="OrthoDB" id="7280471at2"/>
<keyword evidence="3" id="KW-0479">Metal-binding</keyword>
<organism evidence="7 8">
    <name type="scientific">Rhodovulum kholense</name>
    <dbReference type="NCBI Taxonomy" id="453584"/>
    <lineage>
        <taxon>Bacteria</taxon>
        <taxon>Pseudomonadati</taxon>
        <taxon>Pseudomonadota</taxon>
        <taxon>Alphaproteobacteria</taxon>
        <taxon>Rhodobacterales</taxon>
        <taxon>Paracoccaceae</taxon>
        <taxon>Rhodovulum</taxon>
    </lineage>
</organism>
<evidence type="ECO:0000313" key="7">
    <source>
        <dbReference type="EMBL" id="PTW49955.1"/>
    </source>
</evidence>
<dbReference type="GO" id="GO:0046872">
    <property type="term" value="F:metal ion binding"/>
    <property type="evidence" value="ECO:0007669"/>
    <property type="project" value="UniProtKB-KW"/>
</dbReference>
<dbReference type="PANTHER" id="PTHR30529">
    <property type="entry name" value="CYTOCHROME B561"/>
    <property type="match status" value="1"/>
</dbReference>
<dbReference type="GO" id="GO:0005886">
    <property type="term" value="C:plasma membrane"/>
    <property type="evidence" value="ECO:0007669"/>
    <property type="project" value="TreeGrafter"/>
</dbReference>
<dbReference type="Proteomes" id="UP000244037">
    <property type="component" value="Unassembled WGS sequence"/>
</dbReference>
<dbReference type="AlphaFoldDB" id="A0A8E3AQQ0"/>
<feature type="transmembrane region" description="Helical" evidence="6">
    <location>
        <begin position="60"/>
        <end position="83"/>
    </location>
</feature>
<name>A0A8E3AQQ0_9RHOB</name>
<dbReference type="InterPro" id="IPR052168">
    <property type="entry name" value="Cytochrome_b561_oxidase"/>
</dbReference>
<protein>
    <submittedName>
        <fullName evidence="7">Uncharacterized protein</fullName>
    </submittedName>
</protein>
<sequence>MDRHAQTGAPGQTAERAFNRISKFFRWIMAAPLLIAWILGYYGGAKLHYGVNDAETAQKIWAITTDKSIAALTIFLIVARSAWRATHRPPALDAAMPPRMQRATHLGHFALYLLMIAVPL</sequence>
<dbReference type="InterPro" id="IPR016174">
    <property type="entry name" value="Di-haem_cyt_TM"/>
</dbReference>
<keyword evidence="6" id="KW-1133">Transmembrane helix</keyword>
<evidence type="ECO:0000313" key="8">
    <source>
        <dbReference type="Proteomes" id="UP000244037"/>
    </source>
</evidence>
<keyword evidence="1" id="KW-0813">Transport</keyword>
<keyword evidence="2" id="KW-0349">Heme</keyword>